<dbReference type="Proteomes" id="UP000199073">
    <property type="component" value="Unassembled WGS sequence"/>
</dbReference>
<dbReference type="InterPro" id="IPR011059">
    <property type="entry name" value="Metal-dep_hydrolase_composite"/>
</dbReference>
<dbReference type="RefSeq" id="WP_092223544.1">
    <property type="nucleotide sequence ID" value="NZ_FNJI01000018.1"/>
</dbReference>
<dbReference type="Pfam" id="PF07969">
    <property type="entry name" value="Amidohydro_3"/>
    <property type="match status" value="1"/>
</dbReference>
<gene>
    <name evidence="3" type="ORF">SAMN05660330_02622</name>
</gene>
<dbReference type="OrthoDB" id="5485695at2"/>
<protein>
    <recommendedName>
        <fullName evidence="2">Amidohydrolase 3 domain-containing protein</fullName>
    </recommendedName>
</protein>
<evidence type="ECO:0000313" key="4">
    <source>
        <dbReference type="Proteomes" id="UP000199073"/>
    </source>
</evidence>
<dbReference type="EMBL" id="FNJI01000018">
    <property type="protein sequence ID" value="SDP39366.1"/>
    <property type="molecule type" value="Genomic_DNA"/>
</dbReference>
<keyword evidence="4" id="KW-1185">Reference proteome</keyword>
<dbReference type="CDD" id="cd01300">
    <property type="entry name" value="YtcJ_like"/>
    <property type="match status" value="1"/>
</dbReference>
<dbReference type="Gene3D" id="3.10.310.70">
    <property type="match status" value="1"/>
</dbReference>
<keyword evidence="1" id="KW-0732">Signal</keyword>
<accession>A0A1H0SDV5</accession>
<feature type="domain" description="Amidohydrolase 3" evidence="2">
    <location>
        <begin position="80"/>
        <end position="567"/>
    </location>
</feature>
<evidence type="ECO:0000313" key="3">
    <source>
        <dbReference type="EMBL" id="SDP39366.1"/>
    </source>
</evidence>
<dbReference type="InterPro" id="IPR033932">
    <property type="entry name" value="YtcJ-like"/>
</dbReference>
<name>A0A1H0SDV5_9BACT</name>
<sequence>MELKNHLFAVCASLALSASLVAGTASARTGVDTIYHNGTVITMDSADTIVEAVAVDDGMIVGVGSTSEVMSQFNGSGTTIVNLKKKTLLPGFYDAHSHIGYAGMIYKFQVILNSPPIGTVKNIDEVVAALQEKAQQTPEGEWIQGFGYDDTLLAEMRHPTRYDLDRVSTVHPILITHTSGHLAVANSLALEMAGIDASTQQPGGGVIRKDPNTGEPTGVLEEGPATGLVSALIPPLTPPELMEGIGYAGQLYAAKGVTTGNSGATSVGFSQLFKGAALSGLLPIRVNLWPTLEEADTAYAMDLGTDLLSWGGVKDFADGSIQGYTGYLSEPYWVQPEGYSEYRGYPRYSAVELALRARQVHDSGYQSIIHGNGDAAIDDILDGWEAAQEANPREDTRHVVIHSQMMREDQLDRMQALGAIPSFFVLHTYYWGERHWNIFMGPERAARMSPARSAVDRGMPFTFHCDTPVVPMDPLLTIWAAVNRMSYEGFFIGEEGDLDQRITPMQALRATTIYPAYQNFEEDIKGSIEPGKLADLVILSDNPLEVAPMDIRNIEVIETIVGGETVYQN</sequence>
<dbReference type="SUPFAM" id="SSF51338">
    <property type="entry name" value="Composite domain of metallo-dependent hydrolases"/>
    <property type="match status" value="1"/>
</dbReference>
<reference evidence="3 4" key="1">
    <citation type="submission" date="2016-10" db="EMBL/GenBank/DDBJ databases">
        <authorList>
            <person name="de Groot N.N."/>
        </authorList>
    </citation>
    <scope>NUCLEOTIDE SEQUENCE [LARGE SCALE GENOMIC DNA]</scope>
    <source>
        <strain evidence="3 4">DSM 12130</strain>
    </source>
</reference>
<dbReference type="Gene3D" id="2.30.40.10">
    <property type="entry name" value="Urease, subunit C, domain 1"/>
    <property type="match status" value="1"/>
</dbReference>
<evidence type="ECO:0000259" key="2">
    <source>
        <dbReference type="Pfam" id="PF07969"/>
    </source>
</evidence>
<dbReference type="SUPFAM" id="SSF51556">
    <property type="entry name" value="Metallo-dependent hydrolases"/>
    <property type="match status" value="1"/>
</dbReference>
<dbReference type="Gene3D" id="3.20.20.140">
    <property type="entry name" value="Metal-dependent hydrolases"/>
    <property type="match status" value="1"/>
</dbReference>
<dbReference type="GO" id="GO:0016810">
    <property type="term" value="F:hydrolase activity, acting on carbon-nitrogen (but not peptide) bonds"/>
    <property type="evidence" value="ECO:0007669"/>
    <property type="project" value="InterPro"/>
</dbReference>
<dbReference type="InterPro" id="IPR013108">
    <property type="entry name" value="Amidohydro_3"/>
</dbReference>
<dbReference type="InterPro" id="IPR032466">
    <property type="entry name" value="Metal_Hydrolase"/>
</dbReference>
<dbReference type="PANTHER" id="PTHR22642:SF2">
    <property type="entry name" value="PROTEIN LONG AFTER FAR-RED 3"/>
    <property type="match status" value="1"/>
</dbReference>
<evidence type="ECO:0000256" key="1">
    <source>
        <dbReference type="SAM" id="SignalP"/>
    </source>
</evidence>
<dbReference type="PANTHER" id="PTHR22642">
    <property type="entry name" value="IMIDAZOLONEPROPIONASE"/>
    <property type="match status" value="1"/>
</dbReference>
<feature type="signal peptide" evidence="1">
    <location>
        <begin position="1"/>
        <end position="27"/>
    </location>
</feature>
<feature type="chain" id="PRO_5011713391" description="Amidohydrolase 3 domain-containing protein" evidence="1">
    <location>
        <begin position="28"/>
        <end position="569"/>
    </location>
</feature>
<dbReference type="AlphaFoldDB" id="A0A1H0SDV5"/>
<organism evidence="3 4">
    <name type="scientific">Desulforhopalus singaporensis</name>
    <dbReference type="NCBI Taxonomy" id="91360"/>
    <lineage>
        <taxon>Bacteria</taxon>
        <taxon>Pseudomonadati</taxon>
        <taxon>Thermodesulfobacteriota</taxon>
        <taxon>Desulfobulbia</taxon>
        <taxon>Desulfobulbales</taxon>
        <taxon>Desulfocapsaceae</taxon>
        <taxon>Desulforhopalus</taxon>
    </lineage>
</organism>
<proteinExistence type="predicted"/>